<accession>A0AB39IWN5</accession>
<dbReference type="InterPro" id="IPR007684">
    <property type="entry name" value="Znf_Ogr/Delta"/>
</dbReference>
<evidence type="ECO:0000313" key="3">
    <source>
        <dbReference type="EMBL" id="XDL25836.1"/>
    </source>
</evidence>
<dbReference type="AlphaFoldDB" id="A0AB39IWN5"/>
<dbReference type="GeneID" id="302581305"/>
<dbReference type="Pfam" id="PF04606">
    <property type="entry name" value="Ogr_Delta"/>
    <property type="match status" value="1"/>
</dbReference>
<reference evidence="3" key="1">
    <citation type="submission" date="2024-07" db="EMBL/GenBank/DDBJ databases">
        <authorList>
            <person name="Pedron J."/>
        </authorList>
    </citation>
    <scope>NUCLEOTIDE SEQUENCE</scope>
    <source>
        <strain evidence="3">A003-S1-M15</strain>
    </source>
</reference>
<evidence type="ECO:0000259" key="2">
    <source>
        <dbReference type="Pfam" id="PF04606"/>
    </source>
</evidence>
<proteinExistence type="predicted"/>
<organism evidence="3">
    <name type="scientific">Dickeya oryzae</name>
    <dbReference type="NCBI Taxonomy" id="1240404"/>
    <lineage>
        <taxon>Bacteria</taxon>
        <taxon>Pseudomonadati</taxon>
        <taxon>Pseudomonadota</taxon>
        <taxon>Gammaproteobacteria</taxon>
        <taxon>Enterobacterales</taxon>
        <taxon>Pectobacteriaceae</taxon>
        <taxon>Dickeya</taxon>
    </lineage>
</organism>
<feature type="domain" description="Zinc finger Ogr/Delta-type" evidence="2">
    <location>
        <begin position="8"/>
        <end position="53"/>
    </location>
</feature>
<name>A0AB39IWN5_9GAMM</name>
<evidence type="ECO:0000256" key="1">
    <source>
        <dbReference type="SAM" id="MobiDB-lite"/>
    </source>
</evidence>
<dbReference type="RefSeq" id="WP_226092760.1">
    <property type="nucleotide sequence ID" value="NZ_CP162670.1"/>
</dbReference>
<gene>
    <name evidence="3" type="ORF">LF929_006490</name>
</gene>
<protein>
    <submittedName>
        <fullName evidence="3">Ogr/Delta-like zinc finger family protein</fullName>
    </submittedName>
</protein>
<dbReference type="EMBL" id="CP162670">
    <property type="protein sequence ID" value="XDL25836.1"/>
    <property type="molecule type" value="Genomic_DNA"/>
</dbReference>
<feature type="region of interest" description="Disordered" evidence="1">
    <location>
        <begin position="84"/>
        <end position="108"/>
    </location>
</feature>
<sequence length="108" mass="12127">MRVMRVYCPECSSLAVVRKTNRKHPQIADIYCACSNMECGHTFVMNMTFSHTLSPSALTHGRLMKNMIDAIAPDKRQEMIDLLSQAQDDDQKVSKPQGPVSATAQSRR</sequence>